<protein>
    <submittedName>
        <fullName evidence="2">Uncharacterized protein</fullName>
    </submittedName>
</protein>
<feature type="compositionally biased region" description="Basic and acidic residues" evidence="1">
    <location>
        <begin position="61"/>
        <end position="72"/>
    </location>
</feature>
<feature type="compositionally biased region" description="Basic and acidic residues" evidence="1">
    <location>
        <begin position="150"/>
        <end position="165"/>
    </location>
</feature>
<sequence>MFRDKPILRQYVNKKKLSLSSTSLLKGPNASSTPKSELDSHSVFEMEETLKSAKASTVKTHKVENVDQKTVDSDYSTPKNVKKFKKASPQKRKSAEMVENSSQDSDLLNSQESFDSQEFGRGKRRKQKKNFFGFDDNEDVEFTTTRSSKKCIESAQDAHHSESEKQSSSSLKTAAPGSLSDENRMSSDEKAVCEKMKNNEAVNRQCKSEISLKRVKSSLEVEGVKRLSDKESDDMELTCVRSSSLKEDVEQAVVNVKKIQESFS</sequence>
<evidence type="ECO:0000313" key="2">
    <source>
        <dbReference type="EMBL" id="JAQ13004.1"/>
    </source>
</evidence>
<evidence type="ECO:0000256" key="1">
    <source>
        <dbReference type="SAM" id="MobiDB-lite"/>
    </source>
</evidence>
<reference evidence="2" key="1">
    <citation type="journal article" date="2016" name="Gigascience">
        <title>De novo construction of an expanded transcriptome assembly for the western tarnished plant bug, Lygus hesperus.</title>
        <authorList>
            <person name="Tassone E.E."/>
            <person name="Geib S.M."/>
            <person name="Hall B."/>
            <person name="Fabrick J.A."/>
            <person name="Brent C.S."/>
            <person name="Hull J.J."/>
        </authorList>
    </citation>
    <scope>NUCLEOTIDE SEQUENCE</scope>
</reference>
<gene>
    <name evidence="2" type="ORF">g.88051</name>
</gene>
<name>A0A146LZI4_LYGHE</name>
<feature type="compositionally biased region" description="Basic residues" evidence="1">
    <location>
        <begin position="80"/>
        <end position="92"/>
    </location>
</feature>
<feature type="region of interest" description="Disordered" evidence="1">
    <location>
        <begin position="19"/>
        <end position="190"/>
    </location>
</feature>
<feature type="compositionally biased region" description="Basic and acidic residues" evidence="1">
    <location>
        <begin position="181"/>
        <end position="190"/>
    </location>
</feature>
<accession>A0A146LZI4</accession>
<proteinExistence type="predicted"/>
<dbReference type="EMBL" id="GDHC01005625">
    <property type="protein sequence ID" value="JAQ13004.1"/>
    <property type="molecule type" value="Transcribed_RNA"/>
</dbReference>
<dbReference type="AlphaFoldDB" id="A0A146LZI4"/>
<feature type="compositionally biased region" description="Basic and acidic residues" evidence="1">
    <location>
        <begin position="36"/>
        <end position="51"/>
    </location>
</feature>
<organism evidence="2">
    <name type="scientific">Lygus hesperus</name>
    <name type="common">Western plant bug</name>
    <dbReference type="NCBI Taxonomy" id="30085"/>
    <lineage>
        <taxon>Eukaryota</taxon>
        <taxon>Metazoa</taxon>
        <taxon>Ecdysozoa</taxon>
        <taxon>Arthropoda</taxon>
        <taxon>Hexapoda</taxon>
        <taxon>Insecta</taxon>
        <taxon>Pterygota</taxon>
        <taxon>Neoptera</taxon>
        <taxon>Paraneoptera</taxon>
        <taxon>Hemiptera</taxon>
        <taxon>Heteroptera</taxon>
        <taxon>Panheteroptera</taxon>
        <taxon>Cimicomorpha</taxon>
        <taxon>Miridae</taxon>
        <taxon>Mirini</taxon>
        <taxon>Lygus</taxon>
    </lineage>
</organism>
<feature type="compositionally biased region" description="Polar residues" evidence="1">
    <location>
        <begin position="99"/>
        <end position="116"/>
    </location>
</feature>